<evidence type="ECO:0000256" key="1">
    <source>
        <dbReference type="ARBA" id="ARBA00022723"/>
    </source>
</evidence>
<dbReference type="PROSITE" id="PS50157">
    <property type="entry name" value="ZINC_FINGER_C2H2_2"/>
    <property type="match status" value="3"/>
</dbReference>
<dbReference type="Gene3D" id="3.30.160.60">
    <property type="entry name" value="Classic Zinc Finger"/>
    <property type="match status" value="3"/>
</dbReference>
<reference evidence="9" key="1">
    <citation type="submission" date="2021-04" db="EMBL/GenBank/DDBJ databases">
        <authorList>
            <consortium name="Wellcome Sanger Institute Data Sharing"/>
        </authorList>
    </citation>
    <scope>NUCLEOTIDE SEQUENCE [LARGE SCALE GENOMIC DNA]</scope>
</reference>
<evidence type="ECO:0000256" key="7">
    <source>
        <dbReference type="SAM" id="SignalP"/>
    </source>
</evidence>
<dbReference type="Proteomes" id="UP000472264">
    <property type="component" value="Chromosome 11"/>
</dbReference>
<keyword evidence="7" id="KW-0732">Signal</keyword>
<accession>A0A665WLG9</accession>
<dbReference type="OMA" id="ESSETHC"/>
<dbReference type="FunFam" id="3.30.160.60:FF:000557">
    <property type="entry name" value="zinc finger and SCAN domain-containing protein 29"/>
    <property type="match status" value="1"/>
</dbReference>
<feature type="domain" description="C2H2-type" evidence="8">
    <location>
        <begin position="207"/>
        <end position="237"/>
    </location>
</feature>
<evidence type="ECO:0000313" key="10">
    <source>
        <dbReference type="Proteomes" id="UP000472264"/>
    </source>
</evidence>
<feature type="region of interest" description="Disordered" evidence="6">
    <location>
        <begin position="144"/>
        <end position="177"/>
    </location>
</feature>
<evidence type="ECO:0000256" key="3">
    <source>
        <dbReference type="ARBA" id="ARBA00022771"/>
    </source>
</evidence>
<keyword evidence="3 5" id="KW-0863">Zinc-finger</keyword>
<feature type="domain" description="C2H2-type" evidence="8">
    <location>
        <begin position="179"/>
        <end position="206"/>
    </location>
</feature>
<keyword evidence="10" id="KW-1185">Reference proteome</keyword>
<name>A0A665WLG9_ECHNA</name>
<evidence type="ECO:0000256" key="6">
    <source>
        <dbReference type="SAM" id="MobiDB-lite"/>
    </source>
</evidence>
<reference evidence="9" key="2">
    <citation type="submission" date="2025-08" db="UniProtKB">
        <authorList>
            <consortium name="Ensembl"/>
        </authorList>
    </citation>
    <scope>IDENTIFICATION</scope>
</reference>
<dbReference type="PROSITE" id="PS00028">
    <property type="entry name" value="ZINC_FINGER_C2H2_1"/>
    <property type="match status" value="1"/>
</dbReference>
<reference evidence="9" key="3">
    <citation type="submission" date="2025-09" db="UniProtKB">
        <authorList>
            <consortium name="Ensembl"/>
        </authorList>
    </citation>
    <scope>IDENTIFICATION</scope>
</reference>
<keyword evidence="4" id="KW-0862">Zinc</keyword>
<dbReference type="InterPro" id="IPR036236">
    <property type="entry name" value="Znf_C2H2_sf"/>
</dbReference>
<feature type="domain" description="C2H2-type" evidence="8">
    <location>
        <begin position="238"/>
        <end position="259"/>
    </location>
</feature>
<organism evidence="9 10">
    <name type="scientific">Echeneis naucrates</name>
    <name type="common">Live sharksucker</name>
    <dbReference type="NCBI Taxonomy" id="173247"/>
    <lineage>
        <taxon>Eukaryota</taxon>
        <taxon>Metazoa</taxon>
        <taxon>Chordata</taxon>
        <taxon>Craniata</taxon>
        <taxon>Vertebrata</taxon>
        <taxon>Euteleostomi</taxon>
        <taxon>Actinopterygii</taxon>
        <taxon>Neopterygii</taxon>
        <taxon>Teleostei</taxon>
        <taxon>Neoteleostei</taxon>
        <taxon>Acanthomorphata</taxon>
        <taxon>Carangaria</taxon>
        <taxon>Carangiformes</taxon>
        <taxon>Echeneidae</taxon>
        <taxon>Echeneis</taxon>
    </lineage>
</organism>
<keyword evidence="1" id="KW-0479">Metal-binding</keyword>
<sequence>MYVIWTMLSRLQMLNLCLKLLIPMCVKQCDLLVPEPTGIKQEQQPWISPGRQQLWDMEDSETSKLKVTSTCQKSSIYSDVSELQTDETGKEDRIPTLSSSVDHRKVEENSLSNGEWTFLPHCSVTLNHMGPELTLQALTGRSVSKDTDVHMQSQTTESQLTESSETHCPKKGKKRPKSHCCNFCGKEFSHSSHLATHNLTHTREKLFSCEVCGKKLRHFRYVGNLNVHMRIHTGEKPYSCKVCGKKFSRNNLMTKHMSVICFIMG</sequence>
<evidence type="ECO:0000256" key="2">
    <source>
        <dbReference type="ARBA" id="ARBA00022737"/>
    </source>
</evidence>
<feature type="compositionally biased region" description="Low complexity" evidence="6">
    <location>
        <begin position="152"/>
        <end position="163"/>
    </location>
</feature>
<keyword evidence="2" id="KW-0677">Repeat</keyword>
<dbReference type="Ensembl" id="ENSENLT00000045489.1">
    <property type="protein sequence ID" value="ENSENLP00000044382.1"/>
    <property type="gene ID" value="ENSENLG00000018909.1"/>
</dbReference>
<dbReference type="PANTHER" id="PTHR23235">
    <property type="entry name" value="KRUEPPEL-LIKE TRANSCRIPTION FACTOR"/>
    <property type="match status" value="1"/>
</dbReference>
<dbReference type="SUPFAM" id="SSF57667">
    <property type="entry name" value="beta-beta-alpha zinc fingers"/>
    <property type="match status" value="2"/>
</dbReference>
<proteinExistence type="predicted"/>
<evidence type="ECO:0000256" key="4">
    <source>
        <dbReference type="ARBA" id="ARBA00022833"/>
    </source>
</evidence>
<dbReference type="GO" id="GO:0008270">
    <property type="term" value="F:zinc ion binding"/>
    <property type="evidence" value="ECO:0007669"/>
    <property type="project" value="UniProtKB-KW"/>
</dbReference>
<dbReference type="AlphaFoldDB" id="A0A665WLG9"/>
<evidence type="ECO:0000256" key="5">
    <source>
        <dbReference type="PROSITE-ProRule" id="PRU00042"/>
    </source>
</evidence>
<evidence type="ECO:0000259" key="8">
    <source>
        <dbReference type="PROSITE" id="PS50157"/>
    </source>
</evidence>
<dbReference type="FunFam" id="3.30.160.60:FF:002343">
    <property type="entry name" value="Zinc finger protein 33A"/>
    <property type="match status" value="1"/>
</dbReference>
<protein>
    <recommendedName>
        <fullName evidence="8">C2H2-type domain-containing protein</fullName>
    </recommendedName>
</protein>
<dbReference type="InParanoid" id="A0A665WLG9"/>
<dbReference type="Pfam" id="PF13465">
    <property type="entry name" value="zf-H2C2_2"/>
    <property type="match status" value="1"/>
</dbReference>
<evidence type="ECO:0000313" key="9">
    <source>
        <dbReference type="Ensembl" id="ENSENLP00000044382.1"/>
    </source>
</evidence>
<dbReference type="InterPro" id="IPR013087">
    <property type="entry name" value="Znf_C2H2_type"/>
</dbReference>
<feature type="chain" id="PRO_5025620266" description="C2H2-type domain-containing protein" evidence="7">
    <location>
        <begin position="29"/>
        <end position="265"/>
    </location>
</feature>
<dbReference type="SMART" id="SM00355">
    <property type="entry name" value="ZnF_C2H2"/>
    <property type="match status" value="3"/>
</dbReference>
<feature type="signal peptide" evidence="7">
    <location>
        <begin position="1"/>
        <end position="28"/>
    </location>
</feature>